<sequence>MSSTNLRVYGILGGTWLEFVDPDDIFSDIDEAGFYYTFDQEIQDDIGTSVPTDAVS</sequence>
<name>A0ABT0K2I8_9ACTN</name>
<comment type="caution">
    <text evidence="1">The sequence shown here is derived from an EMBL/GenBank/DDBJ whole genome shotgun (WGS) entry which is preliminary data.</text>
</comment>
<keyword evidence="2" id="KW-1185">Reference proteome</keyword>
<dbReference type="EMBL" id="JALKFT010000018">
    <property type="protein sequence ID" value="MCK9877518.1"/>
    <property type="molecule type" value="Genomic_DNA"/>
</dbReference>
<dbReference type="RefSeq" id="WP_248825745.1">
    <property type="nucleotide sequence ID" value="NZ_JALKFT010000018.1"/>
</dbReference>
<accession>A0ABT0K2I8</accession>
<evidence type="ECO:0000313" key="2">
    <source>
        <dbReference type="Proteomes" id="UP001201873"/>
    </source>
</evidence>
<dbReference type="Proteomes" id="UP001201873">
    <property type="component" value="Unassembled WGS sequence"/>
</dbReference>
<gene>
    <name evidence="1" type="ORF">MXD59_17355</name>
</gene>
<organism evidence="1 2">
    <name type="scientific">Frankia umida</name>
    <dbReference type="NCBI Taxonomy" id="573489"/>
    <lineage>
        <taxon>Bacteria</taxon>
        <taxon>Bacillati</taxon>
        <taxon>Actinomycetota</taxon>
        <taxon>Actinomycetes</taxon>
        <taxon>Frankiales</taxon>
        <taxon>Frankiaceae</taxon>
        <taxon>Frankia</taxon>
    </lineage>
</organism>
<reference evidence="1 2" key="1">
    <citation type="submission" date="2022-04" db="EMBL/GenBank/DDBJ databases">
        <title>Genome diversity in the genus Frankia.</title>
        <authorList>
            <person name="Carlos-Shanley C."/>
            <person name="Hahn D."/>
        </authorList>
    </citation>
    <scope>NUCLEOTIDE SEQUENCE [LARGE SCALE GENOMIC DNA]</scope>
    <source>
        <strain evidence="1 2">Ag45/Mut15</strain>
    </source>
</reference>
<evidence type="ECO:0000313" key="1">
    <source>
        <dbReference type="EMBL" id="MCK9877518.1"/>
    </source>
</evidence>
<proteinExistence type="predicted"/>
<protein>
    <submittedName>
        <fullName evidence="1">Uncharacterized protein</fullName>
    </submittedName>
</protein>